<gene>
    <name evidence="3" type="ORF">CWD77_11025</name>
</gene>
<accession>A0A2N0VG41</accession>
<dbReference type="Pfam" id="PF13563">
    <property type="entry name" value="2_5_RNA_ligase2"/>
    <property type="match status" value="1"/>
</dbReference>
<dbReference type="InterPro" id="IPR004175">
    <property type="entry name" value="RNA_CPDase"/>
</dbReference>
<dbReference type="RefSeq" id="WP_101073625.1">
    <property type="nucleotide sequence ID" value="NZ_PISP01000003.1"/>
</dbReference>
<organism evidence="3 4">
    <name type="scientific">Rhodohalobacter barkolensis</name>
    <dbReference type="NCBI Taxonomy" id="2053187"/>
    <lineage>
        <taxon>Bacteria</taxon>
        <taxon>Pseudomonadati</taxon>
        <taxon>Balneolota</taxon>
        <taxon>Balneolia</taxon>
        <taxon>Balneolales</taxon>
        <taxon>Balneolaceae</taxon>
        <taxon>Rhodohalobacter</taxon>
    </lineage>
</organism>
<feature type="short sequence motif" description="HXTX 1" evidence="2">
    <location>
        <begin position="37"/>
        <end position="40"/>
    </location>
</feature>
<comment type="function">
    <text evidence="2">Hydrolyzes RNA 2',3'-cyclic phosphodiester to an RNA 2'-phosphomonoester.</text>
</comment>
<dbReference type="HAMAP" id="MF_01940">
    <property type="entry name" value="RNA_CPDase"/>
    <property type="match status" value="1"/>
</dbReference>
<reference evidence="3 4" key="1">
    <citation type="submission" date="2017-11" db="EMBL/GenBank/DDBJ databases">
        <title>Rhodohalobacter 15182 sp. nov., isolated from a salt lake.</title>
        <authorList>
            <person name="Han S."/>
        </authorList>
    </citation>
    <scope>NUCLEOTIDE SEQUENCE [LARGE SCALE GENOMIC DNA]</scope>
    <source>
        <strain evidence="3 4">15182</strain>
    </source>
</reference>
<name>A0A2N0VG41_9BACT</name>
<dbReference type="SUPFAM" id="SSF55144">
    <property type="entry name" value="LigT-like"/>
    <property type="match status" value="1"/>
</dbReference>
<evidence type="ECO:0000256" key="2">
    <source>
        <dbReference type="HAMAP-Rule" id="MF_01940"/>
    </source>
</evidence>
<evidence type="ECO:0000313" key="3">
    <source>
        <dbReference type="EMBL" id="PKD43151.1"/>
    </source>
</evidence>
<comment type="catalytic activity">
    <reaction evidence="2">
        <text>a 3'-end 2',3'-cyclophospho-ribonucleotide-RNA + H2O = a 3'-end 2'-phospho-ribonucleotide-RNA + H(+)</text>
        <dbReference type="Rhea" id="RHEA:11828"/>
        <dbReference type="Rhea" id="RHEA-COMP:10464"/>
        <dbReference type="Rhea" id="RHEA-COMP:17353"/>
        <dbReference type="ChEBI" id="CHEBI:15377"/>
        <dbReference type="ChEBI" id="CHEBI:15378"/>
        <dbReference type="ChEBI" id="CHEBI:83064"/>
        <dbReference type="ChEBI" id="CHEBI:173113"/>
        <dbReference type="EC" id="3.1.4.58"/>
    </reaction>
</comment>
<sequence>MSRYFISITLPQAIQESVDQILPDEPQWRKVKREQLHLTLRFIGEAESSRIDQIQESLKEIDLPAFNLKLKGVGFFPDDGPVRVIWLGIENKSALMDLQQKVDEIVSDVMNSDREHSFVPHVTLARIKKGFLKSEKLLDSIPEENEQFEFKVRSFQLMESKKGSRGVDHHIVENYELKSGERNQ</sequence>
<evidence type="ECO:0000313" key="4">
    <source>
        <dbReference type="Proteomes" id="UP000233398"/>
    </source>
</evidence>
<evidence type="ECO:0000256" key="1">
    <source>
        <dbReference type="ARBA" id="ARBA00022801"/>
    </source>
</evidence>
<comment type="similarity">
    <text evidence="2">Belongs to the 2H phosphoesterase superfamily. ThpR family.</text>
</comment>
<dbReference type="GO" id="GO:0008664">
    <property type="term" value="F:RNA 2',3'-cyclic 3'-phosphodiesterase activity"/>
    <property type="evidence" value="ECO:0007669"/>
    <property type="project" value="UniProtKB-EC"/>
</dbReference>
<keyword evidence="1 2" id="KW-0378">Hydrolase</keyword>
<feature type="active site" description="Proton acceptor" evidence="2">
    <location>
        <position position="121"/>
    </location>
</feature>
<dbReference type="OrthoDB" id="9789350at2"/>
<dbReference type="Proteomes" id="UP000233398">
    <property type="component" value="Unassembled WGS sequence"/>
</dbReference>
<feature type="short sequence motif" description="HXTX 2" evidence="2">
    <location>
        <begin position="121"/>
        <end position="124"/>
    </location>
</feature>
<proteinExistence type="inferred from homology"/>
<dbReference type="NCBIfam" id="TIGR02258">
    <property type="entry name" value="2_5_ligase"/>
    <property type="match status" value="1"/>
</dbReference>
<dbReference type="PANTHER" id="PTHR35561">
    <property type="entry name" value="RNA 2',3'-CYCLIC PHOSPHODIESTERASE"/>
    <property type="match status" value="1"/>
</dbReference>
<dbReference type="Gene3D" id="3.90.1140.10">
    <property type="entry name" value="Cyclic phosphodiesterase"/>
    <property type="match status" value="1"/>
</dbReference>
<keyword evidence="4" id="KW-1185">Reference proteome</keyword>
<dbReference type="EMBL" id="PISP01000003">
    <property type="protein sequence ID" value="PKD43151.1"/>
    <property type="molecule type" value="Genomic_DNA"/>
</dbReference>
<dbReference type="PANTHER" id="PTHR35561:SF1">
    <property type="entry name" value="RNA 2',3'-CYCLIC PHOSPHODIESTERASE"/>
    <property type="match status" value="1"/>
</dbReference>
<dbReference type="EC" id="3.1.4.58" evidence="2"/>
<dbReference type="GO" id="GO:0004113">
    <property type="term" value="F:2',3'-cyclic-nucleotide 3'-phosphodiesterase activity"/>
    <property type="evidence" value="ECO:0007669"/>
    <property type="project" value="InterPro"/>
</dbReference>
<protein>
    <recommendedName>
        <fullName evidence="2">RNA 2',3'-cyclic phosphodiesterase</fullName>
        <shortName evidence="2">RNA 2',3'-CPDase</shortName>
        <ecNumber evidence="2">3.1.4.58</ecNumber>
    </recommendedName>
</protein>
<comment type="caution">
    <text evidence="3">The sequence shown here is derived from an EMBL/GenBank/DDBJ whole genome shotgun (WGS) entry which is preliminary data.</text>
</comment>
<dbReference type="InterPro" id="IPR009097">
    <property type="entry name" value="Cyclic_Pdiesterase"/>
</dbReference>
<feature type="active site" description="Proton donor" evidence="2">
    <location>
        <position position="37"/>
    </location>
</feature>
<dbReference type="AlphaFoldDB" id="A0A2N0VG41"/>